<feature type="signal peptide" evidence="14">
    <location>
        <begin position="1"/>
        <end position="24"/>
    </location>
</feature>
<dbReference type="InterPro" id="IPR011009">
    <property type="entry name" value="Kinase-like_dom_sf"/>
</dbReference>
<proteinExistence type="predicted"/>
<dbReference type="GO" id="GO:0004714">
    <property type="term" value="F:transmembrane receptor protein tyrosine kinase activity"/>
    <property type="evidence" value="ECO:0007669"/>
    <property type="project" value="InterPro"/>
</dbReference>
<dbReference type="PROSITE" id="PS50011">
    <property type="entry name" value="PROTEIN_KINASE_DOM"/>
    <property type="match status" value="1"/>
</dbReference>
<evidence type="ECO:0000256" key="7">
    <source>
        <dbReference type="ARBA" id="ARBA00022777"/>
    </source>
</evidence>
<evidence type="ECO:0000256" key="13">
    <source>
        <dbReference type="SAM" id="Phobius"/>
    </source>
</evidence>
<keyword evidence="16" id="KW-0675">Receptor</keyword>
<reference evidence="16" key="1">
    <citation type="journal article" date="2023" name="GigaByte">
        <title>Genome assembly of the bearded iris, Iris pallida Lam.</title>
        <authorList>
            <person name="Bruccoleri R.E."/>
            <person name="Oakeley E.J."/>
            <person name="Faust A.M.E."/>
            <person name="Altorfer M."/>
            <person name="Dessus-Babus S."/>
            <person name="Burckhardt D."/>
            <person name="Oertli M."/>
            <person name="Naumann U."/>
            <person name="Petersen F."/>
            <person name="Wong J."/>
        </authorList>
    </citation>
    <scope>NUCLEOTIDE SEQUENCE</scope>
    <source>
        <strain evidence="16">GSM-AAB239-AS_SAM_17_03QT</strain>
    </source>
</reference>
<dbReference type="AlphaFoldDB" id="A0AAX6FUM4"/>
<dbReference type="InterPro" id="IPR045272">
    <property type="entry name" value="ANXUR1/2-like"/>
</dbReference>
<dbReference type="PROSITE" id="PS00107">
    <property type="entry name" value="PROTEIN_KINASE_ATP"/>
    <property type="match status" value="1"/>
</dbReference>
<organism evidence="16 17">
    <name type="scientific">Iris pallida</name>
    <name type="common">Sweet iris</name>
    <dbReference type="NCBI Taxonomy" id="29817"/>
    <lineage>
        <taxon>Eukaryota</taxon>
        <taxon>Viridiplantae</taxon>
        <taxon>Streptophyta</taxon>
        <taxon>Embryophyta</taxon>
        <taxon>Tracheophyta</taxon>
        <taxon>Spermatophyta</taxon>
        <taxon>Magnoliopsida</taxon>
        <taxon>Liliopsida</taxon>
        <taxon>Asparagales</taxon>
        <taxon>Iridaceae</taxon>
        <taxon>Iridoideae</taxon>
        <taxon>Irideae</taxon>
        <taxon>Iris</taxon>
    </lineage>
</organism>
<dbReference type="GO" id="GO:0005524">
    <property type="term" value="F:ATP binding"/>
    <property type="evidence" value="ECO:0007669"/>
    <property type="project" value="UniProtKB-UniRule"/>
</dbReference>
<dbReference type="Pfam" id="PF07714">
    <property type="entry name" value="PK_Tyr_Ser-Thr"/>
    <property type="match status" value="1"/>
</dbReference>
<dbReference type="InterPro" id="IPR000719">
    <property type="entry name" value="Prot_kinase_dom"/>
</dbReference>
<dbReference type="PROSITE" id="PS51257">
    <property type="entry name" value="PROKAR_LIPOPROTEIN"/>
    <property type="match status" value="1"/>
</dbReference>
<dbReference type="FunFam" id="1.10.510.10:FF:000058">
    <property type="entry name" value="Receptor-like protein kinase FERONIA"/>
    <property type="match status" value="1"/>
</dbReference>
<dbReference type="Proteomes" id="UP001140949">
    <property type="component" value="Unassembled WGS sequence"/>
</dbReference>
<dbReference type="Gene3D" id="3.30.200.20">
    <property type="entry name" value="Phosphorylase Kinase, domain 1"/>
    <property type="match status" value="1"/>
</dbReference>
<accession>A0AAX6FUM4</accession>
<evidence type="ECO:0000256" key="5">
    <source>
        <dbReference type="ARBA" id="ARBA00022729"/>
    </source>
</evidence>
<evidence type="ECO:0000256" key="6">
    <source>
        <dbReference type="ARBA" id="ARBA00022741"/>
    </source>
</evidence>
<dbReference type="SMART" id="SM00220">
    <property type="entry name" value="S_TKc"/>
    <property type="match status" value="1"/>
</dbReference>
<keyword evidence="7 16" id="KW-0418">Kinase</keyword>
<dbReference type="PANTHER" id="PTHR27003:SF426">
    <property type="entry name" value="RECEPTOR-LIKE PROTEIN KINASE HERK 1"/>
    <property type="match status" value="1"/>
</dbReference>
<evidence type="ECO:0000256" key="12">
    <source>
        <dbReference type="PROSITE-ProRule" id="PRU10141"/>
    </source>
</evidence>
<gene>
    <name evidence="16" type="ORF">M6B38_399345</name>
</gene>
<evidence type="ECO:0000259" key="15">
    <source>
        <dbReference type="PROSITE" id="PS50011"/>
    </source>
</evidence>
<dbReference type="Gene3D" id="1.10.510.10">
    <property type="entry name" value="Transferase(Phosphotransferase) domain 1"/>
    <property type="match status" value="1"/>
</dbReference>
<keyword evidence="8 12" id="KW-0067">ATP-binding</keyword>
<dbReference type="EMBL" id="JANAVB010025798">
    <property type="protein sequence ID" value="KAJ6820102.1"/>
    <property type="molecule type" value="Genomic_DNA"/>
</dbReference>
<dbReference type="FunFam" id="2.60.120.430:FF:000001">
    <property type="entry name" value="Receptor-like protein kinase FERONIA"/>
    <property type="match status" value="1"/>
</dbReference>
<feature type="binding site" evidence="12">
    <location>
        <position position="517"/>
    </location>
    <ligand>
        <name>ATP</name>
        <dbReference type="ChEBI" id="CHEBI:30616"/>
    </ligand>
</feature>
<dbReference type="InterPro" id="IPR008271">
    <property type="entry name" value="Ser/Thr_kinase_AS"/>
</dbReference>
<dbReference type="Gene3D" id="2.60.120.430">
    <property type="entry name" value="Galactose-binding lectin"/>
    <property type="match status" value="2"/>
</dbReference>
<protein>
    <submittedName>
        <fullName evidence="16">Receptor-like protein kinase HERK 1</fullName>
    </submittedName>
</protein>
<evidence type="ECO:0000256" key="8">
    <source>
        <dbReference type="ARBA" id="ARBA00022840"/>
    </source>
</evidence>
<evidence type="ECO:0000256" key="9">
    <source>
        <dbReference type="ARBA" id="ARBA00022989"/>
    </source>
</evidence>
<evidence type="ECO:0000256" key="11">
    <source>
        <dbReference type="ARBA" id="ARBA00023180"/>
    </source>
</evidence>
<feature type="chain" id="PRO_5043825375" evidence="14">
    <location>
        <begin position="25"/>
        <end position="833"/>
    </location>
</feature>
<sequence>MAIKSYELALFLLSAACFLCSCKGYTPPDNYLIDCGSSANTVVDGRTFLSDSSLPSTVTVTAPGSVFVNASQNSVSPALYRTARVLSAPSSYSFAITKPGRHFVRLYFFPFAAQSHNLSAATFSVSTQDAPLLGGFRPGASPAMKEFSLNLTGDSLIVTFVPSGPAGLAFVNAMEVVSVPDDLIGDTAQTVIPKGPYAGLAEQPLETIYRVNMGGPMVGPSQDTLSRTWLPDKSFLLNANLSTSVANVNAVQHMQGGPTQDTAPDTVYGTCTRLANVSTTASPRFNVTWQFDVDAAPLYLVRLHFCDIVSQASYNLLFNVYIGNSFALQELDLSSLTLGSLATAVYRDFVTGATDPSGKLSVSIGPSADPNVMADGILNGLEIMRMNTTGSVSVVTPPGSRSKLGATVGAVVGAVAVAVLAVLLLLWFRRRKLSRKYQSKTWLPFSVTGATTHSVGSGGSNGTAGASGQNGSFGYRFSFAAVNEATNSFDESWVIGVGGFGKVYKGVMADETQVAVKRGNPKSQQGLNEFRTEIELLSRLRHRHLVSLIGFCDEGNEMILVYEYMEKGTLKSHLYGSDFPNLSWRQRLEACIGAARGLHYLHTGSAKAIIHRDVKSANILLDGNLLAKVADFGLSKTGPELDQTHVSTAVKGSFGYLDPEYFRRQQLTEKSDVYSFGVVLLEVLCARPVIDPTLPREMVNLAEWGMKWQARGELDQIVDARLAGSVQPESLRKFGETVEKCLSDYGVDRPSMGDVLWNLEYALQLQQAAEEGGASGANSINSIAGLSAQVQNMAAAAESPLLLGASPVLGGADDLSDVSMSRVFSQLIKSEGR</sequence>
<keyword evidence="11" id="KW-0325">Glycoprotein</keyword>
<dbReference type="InterPro" id="IPR017441">
    <property type="entry name" value="Protein_kinase_ATP_BS"/>
</dbReference>
<feature type="domain" description="Protein kinase" evidence="15">
    <location>
        <begin position="489"/>
        <end position="762"/>
    </location>
</feature>
<evidence type="ECO:0000313" key="17">
    <source>
        <dbReference type="Proteomes" id="UP001140949"/>
    </source>
</evidence>
<name>A0AAX6FUM4_IRIPA</name>
<dbReference type="GO" id="GO:0005886">
    <property type="term" value="C:plasma membrane"/>
    <property type="evidence" value="ECO:0007669"/>
    <property type="project" value="TreeGrafter"/>
</dbReference>
<dbReference type="GO" id="GO:0009506">
    <property type="term" value="C:plasmodesma"/>
    <property type="evidence" value="ECO:0007669"/>
    <property type="project" value="TreeGrafter"/>
</dbReference>
<feature type="transmembrane region" description="Helical" evidence="13">
    <location>
        <begin position="404"/>
        <end position="428"/>
    </location>
</feature>
<dbReference type="CDD" id="cd14066">
    <property type="entry name" value="STKc_IRAK"/>
    <property type="match status" value="1"/>
</dbReference>
<evidence type="ECO:0000313" key="16">
    <source>
        <dbReference type="EMBL" id="KAJ6820102.1"/>
    </source>
</evidence>
<keyword evidence="4 13" id="KW-0812">Transmembrane</keyword>
<dbReference type="FunFam" id="2.60.120.430:FF:000005">
    <property type="entry name" value="Putative receptor-like protein kinase"/>
    <property type="match status" value="1"/>
</dbReference>
<keyword evidence="2" id="KW-0723">Serine/threonine-protein kinase</keyword>
<evidence type="ECO:0000256" key="2">
    <source>
        <dbReference type="ARBA" id="ARBA00022527"/>
    </source>
</evidence>
<evidence type="ECO:0000256" key="10">
    <source>
        <dbReference type="ARBA" id="ARBA00023136"/>
    </source>
</evidence>
<evidence type="ECO:0000256" key="14">
    <source>
        <dbReference type="SAM" id="SignalP"/>
    </source>
</evidence>
<dbReference type="SUPFAM" id="SSF56112">
    <property type="entry name" value="Protein kinase-like (PK-like)"/>
    <property type="match status" value="1"/>
</dbReference>
<dbReference type="GO" id="GO:0004674">
    <property type="term" value="F:protein serine/threonine kinase activity"/>
    <property type="evidence" value="ECO:0007669"/>
    <property type="project" value="UniProtKB-KW"/>
</dbReference>
<comment type="subcellular location">
    <subcellularLocation>
        <location evidence="1">Membrane</location>
        <topology evidence="1">Single-pass membrane protein</topology>
    </subcellularLocation>
</comment>
<dbReference type="PROSITE" id="PS00108">
    <property type="entry name" value="PROTEIN_KINASE_ST"/>
    <property type="match status" value="1"/>
</dbReference>
<keyword evidence="17" id="KW-1185">Reference proteome</keyword>
<reference evidence="16" key="2">
    <citation type="submission" date="2023-04" db="EMBL/GenBank/DDBJ databases">
        <authorList>
            <person name="Bruccoleri R.E."/>
            <person name="Oakeley E.J."/>
            <person name="Faust A.-M."/>
            <person name="Dessus-Babus S."/>
            <person name="Altorfer M."/>
            <person name="Burckhardt D."/>
            <person name="Oertli M."/>
            <person name="Naumann U."/>
            <person name="Petersen F."/>
            <person name="Wong J."/>
        </authorList>
    </citation>
    <scope>NUCLEOTIDE SEQUENCE</scope>
    <source>
        <strain evidence="16">GSM-AAB239-AS_SAM_17_03QT</strain>
        <tissue evidence="16">Leaf</tissue>
    </source>
</reference>
<keyword evidence="5 14" id="KW-0732">Signal</keyword>
<dbReference type="FunFam" id="3.30.200.20:FF:000039">
    <property type="entry name" value="receptor-like protein kinase FERONIA"/>
    <property type="match status" value="1"/>
</dbReference>
<keyword evidence="3" id="KW-0808">Transferase</keyword>
<evidence type="ECO:0000256" key="4">
    <source>
        <dbReference type="ARBA" id="ARBA00022692"/>
    </source>
</evidence>
<dbReference type="InterPro" id="IPR001245">
    <property type="entry name" value="Ser-Thr/Tyr_kinase_cat_dom"/>
</dbReference>
<keyword evidence="6 12" id="KW-0547">Nucleotide-binding</keyword>
<dbReference type="PANTHER" id="PTHR27003">
    <property type="entry name" value="OS07G0166700 PROTEIN"/>
    <property type="match status" value="1"/>
</dbReference>
<keyword evidence="10 13" id="KW-0472">Membrane</keyword>
<evidence type="ECO:0000256" key="1">
    <source>
        <dbReference type="ARBA" id="ARBA00004167"/>
    </source>
</evidence>
<evidence type="ECO:0000256" key="3">
    <source>
        <dbReference type="ARBA" id="ARBA00022679"/>
    </source>
</evidence>
<keyword evidence="9 13" id="KW-1133">Transmembrane helix</keyword>
<comment type="caution">
    <text evidence="16">The sequence shown here is derived from an EMBL/GenBank/DDBJ whole genome shotgun (WGS) entry which is preliminary data.</text>
</comment>